<dbReference type="PANTHER" id="PTHR47706">
    <property type="entry name" value="NMRA-LIKE FAMILY PROTEIN"/>
    <property type="match status" value="1"/>
</dbReference>
<evidence type="ECO:0000259" key="3">
    <source>
        <dbReference type="Pfam" id="PF05368"/>
    </source>
</evidence>
<dbReference type="OMA" id="YCRKIWG"/>
<gene>
    <name evidence="4" type="ORF">PFICI_13519</name>
</gene>
<dbReference type="AlphaFoldDB" id="W3WM83"/>
<dbReference type="PANTHER" id="PTHR47706:SF9">
    <property type="entry name" value="NMRA-LIKE DOMAIN-CONTAINING PROTEIN-RELATED"/>
    <property type="match status" value="1"/>
</dbReference>
<dbReference type="KEGG" id="pfy:PFICI_13519"/>
<dbReference type="InParanoid" id="W3WM83"/>
<keyword evidence="1" id="KW-0521">NADP</keyword>
<evidence type="ECO:0000313" key="5">
    <source>
        <dbReference type="Proteomes" id="UP000030651"/>
    </source>
</evidence>
<dbReference type="InterPro" id="IPR036291">
    <property type="entry name" value="NAD(P)-bd_dom_sf"/>
</dbReference>
<dbReference type="InterPro" id="IPR008030">
    <property type="entry name" value="NmrA-like"/>
</dbReference>
<dbReference type="RefSeq" id="XP_007840291.1">
    <property type="nucleotide sequence ID" value="XM_007842100.1"/>
</dbReference>
<sequence length="309" mass="33556">MYNRIAVYGHRGWVSSAIVDNLAISGASVTVLYRPGSDVSGLAGATKKIELDLEDEEALVAALQDIDIVISLVGHEGVSRQHAFIKAIPKTNVKLFVPSDLAARYEEQGLRIGVNAAKEAIELAAKRASIPMTIVLPGNFAEFALGTLAMGVDYKGNRLIYTGESADKPLNLCTRHHVAAAYASIFATTPIEKLQNRVIALSELRPTGKAVALALEKRHGKAPKIVAQSLEKINDQVEEALRVGSPFALAWYCRKIWGTGQQAEMIGNDIWEVPGYSPASLEDLVVEGKLEPYRGMPPQVVEFFSKTFE</sequence>
<keyword evidence="5" id="KW-1185">Reference proteome</keyword>
<dbReference type="GO" id="GO:0016491">
    <property type="term" value="F:oxidoreductase activity"/>
    <property type="evidence" value="ECO:0007669"/>
    <property type="project" value="UniProtKB-KW"/>
</dbReference>
<dbReference type="SUPFAM" id="SSF51735">
    <property type="entry name" value="NAD(P)-binding Rossmann-fold domains"/>
    <property type="match status" value="1"/>
</dbReference>
<dbReference type="InterPro" id="IPR051609">
    <property type="entry name" value="NmrA/Isoflavone_reductase-like"/>
</dbReference>
<dbReference type="Proteomes" id="UP000030651">
    <property type="component" value="Unassembled WGS sequence"/>
</dbReference>
<feature type="domain" description="NmrA-like" evidence="3">
    <location>
        <begin position="3"/>
        <end position="227"/>
    </location>
</feature>
<protein>
    <recommendedName>
        <fullName evidence="3">NmrA-like domain-containing protein</fullName>
    </recommendedName>
</protein>
<evidence type="ECO:0000256" key="1">
    <source>
        <dbReference type="ARBA" id="ARBA00022857"/>
    </source>
</evidence>
<dbReference type="eggNOG" id="ENOG502SH6N">
    <property type="taxonomic scope" value="Eukaryota"/>
</dbReference>
<proteinExistence type="predicted"/>
<dbReference type="OrthoDB" id="5283654at2759"/>
<evidence type="ECO:0000256" key="2">
    <source>
        <dbReference type="ARBA" id="ARBA00023002"/>
    </source>
</evidence>
<dbReference type="EMBL" id="KI912119">
    <property type="protein sequence ID" value="ETS75035.1"/>
    <property type="molecule type" value="Genomic_DNA"/>
</dbReference>
<dbReference type="GeneID" id="19278532"/>
<keyword evidence="2" id="KW-0560">Oxidoreductase</keyword>
<dbReference type="Pfam" id="PF05368">
    <property type="entry name" value="NmrA"/>
    <property type="match status" value="1"/>
</dbReference>
<accession>W3WM83</accession>
<dbReference type="Gene3D" id="3.40.50.720">
    <property type="entry name" value="NAD(P)-binding Rossmann-like Domain"/>
    <property type="match status" value="1"/>
</dbReference>
<reference evidence="5" key="1">
    <citation type="journal article" date="2015" name="BMC Genomics">
        <title>Genomic and transcriptomic analysis of the endophytic fungus Pestalotiopsis fici reveals its lifestyle and high potential for synthesis of natural products.</title>
        <authorList>
            <person name="Wang X."/>
            <person name="Zhang X."/>
            <person name="Liu L."/>
            <person name="Xiang M."/>
            <person name="Wang W."/>
            <person name="Sun X."/>
            <person name="Che Y."/>
            <person name="Guo L."/>
            <person name="Liu G."/>
            <person name="Guo L."/>
            <person name="Wang C."/>
            <person name="Yin W.B."/>
            <person name="Stadler M."/>
            <person name="Zhang X."/>
            <person name="Liu X."/>
        </authorList>
    </citation>
    <scope>NUCLEOTIDE SEQUENCE [LARGE SCALE GENOMIC DNA]</scope>
    <source>
        <strain evidence="5">W106-1 / CGMCC3.15140</strain>
    </source>
</reference>
<dbReference type="HOGENOM" id="CLU_078277_0_0_1"/>
<organism evidence="4 5">
    <name type="scientific">Pestalotiopsis fici (strain W106-1 / CGMCC3.15140)</name>
    <dbReference type="NCBI Taxonomy" id="1229662"/>
    <lineage>
        <taxon>Eukaryota</taxon>
        <taxon>Fungi</taxon>
        <taxon>Dikarya</taxon>
        <taxon>Ascomycota</taxon>
        <taxon>Pezizomycotina</taxon>
        <taxon>Sordariomycetes</taxon>
        <taxon>Xylariomycetidae</taxon>
        <taxon>Amphisphaeriales</taxon>
        <taxon>Sporocadaceae</taxon>
        <taxon>Pestalotiopsis</taxon>
    </lineage>
</organism>
<name>W3WM83_PESFW</name>
<evidence type="ECO:0000313" key="4">
    <source>
        <dbReference type="EMBL" id="ETS75035.1"/>
    </source>
</evidence>